<dbReference type="Pfam" id="PF25372">
    <property type="entry name" value="DUF7885"/>
    <property type="match status" value="1"/>
</dbReference>
<keyword evidence="4" id="KW-1185">Reference proteome</keyword>
<dbReference type="AlphaFoldDB" id="G7ZYJ5"/>
<evidence type="ECO:0000313" key="4">
    <source>
        <dbReference type="Proteomes" id="UP000002051"/>
    </source>
</evidence>
<evidence type="ECO:0000259" key="1">
    <source>
        <dbReference type="Pfam" id="PF25372"/>
    </source>
</evidence>
<evidence type="ECO:0000313" key="2">
    <source>
        <dbReference type="EMBL" id="KEH25249.1"/>
    </source>
</evidence>
<accession>G7ZYJ5</accession>
<sequence>MRKKYIQIYNYHYTRRYLKSLSAVSKQFLSITNRIRVSFIVYDSARHFLPCLFQRFTNLNSLNLSYYNYDLDKLLRKISRFPLNITSLNISNHHTNSRKHAFPTNGLRAFSRKVTTLTSLDCSDIDSLNSSHLLLIADCFPKLKQLNLGHSLNTGKNDTDFINGIYSLLSKCRCIQHLDLNNSYFLNDLHVAEFSLFLHELVSINLNSCLMLRKSTLFSLLSNCPSLSEIKMEHTSIKKKSVENSDSLTDIGVYPQLKSLYFGHNSIYFGHNSWLSDESIISFASIFPSLQHLELRWCDRISEGICQVLRRCCNIRHLNLTGCSRVKLLGINFAVPQLEVLNLSDTKVDDETLYVISKNCSGLLKLLLRDCYNVTEKGAKHVIENCTQLREIYLRVCFHLTDKTRELFTRRGCLVR</sequence>
<dbReference type="PaxDb" id="3880-AES84283"/>
<dbReference type="EnsemblPlants" id="KEH25249">
    <property type="protein sequence ID" value="KEH25249"/>
    <property type="gene ID" value="MTR_6g016705"/>
</dbReference>
<gene>
    <name evidence="2" type="ordered locus">MTR_6g016705</name>
</gene>
<dbReference type="eggNOG" id="KOG1947">
    <property type="taxonomic scope" value="Eukaryota"/>
</dbReference>
<dbReference type="PANTHER" id="PTHR13318">
    <property type="entry name" value="PARTNER OF PAIRED, ISOFORM B-RELATED"/>
    <property type="match status" value="1"/>
</dbReference>
<dbReference type="EMBL" id="CM001222">
    <property type="protein sequence ID" value="KEH25249.1"/>
    <property type="molecule type" value="Genomic_DNA"/>
</dbReference>
<reference evidence="3" key="3">
    <citation type="submission" date="2015-04" db="UniProtKB">
        <authorList>
            <consortium name="EnsemblPlants"/>
        </authorList>
    </citation>
    <scope>IDENTIFICATION</scope>
    <source>
        <strain evidence="3">cv. Jemalong A17</strain>
    </source>
</reference>
<dbReference type="InterPro" id="IPR057207">
    <property type="entry name" value="FBXL15_LRR"/>
</dbReference>
<reference evidence="2 4" key="2">
    <citation type="journal article" date="2014" name="BMC Genomics">
        <title>An improved genome release (version Mt4.0) for the model legume Medicago truncatula.</title>
        <authorList>
            <person name="Tang H."/>
            <person name="Krishnakumar V."/>
            <person name="Bidwell S."/>
            <person name="Rosen B."/>
            <person name="Chan A."/>
            <person name="Zhou S."/>
            <person name="Gentzbittel L."/>
            <person name="Childs K.L."/>
            <person name="Yandell M."/>
            <person name="Gundlach H."/>
            <person name="Mayer K.F."/>
            <person name="Schwartz D.C."/>
            <person name="Town C.D."/>
        </authorList>
    </citation>
    <scope>GENOME REANNOTATION</scope>
    <source>
        <strain evidence="2">A17</strain>
        <strain evidence="3 4">cv. Jemalong A17</strain>
    </source>
</reference>
<dbReference type="HOGENOM" id="CLU_028145_1_1_1"/>
<dbReference type="PANTHER" id="PTHR13318:SF106">
    <property type="entry name" value="F-BOX_LRR-REPEAT PROTEIN 2"/>
    <property type="match status" value="1"/>
</dbReference>
<feature type="domain" description="F-box/LRR-repeat protein 15-like leucin rich repeat" evidence="1">
    <location>
        <begin position="273"/>
        <end position="385"/>
    </location>
</feature>
<reference evidence="2 4" key="1">
    <citation type="journal article" date="2011" name="Nature">
        <title>The Medicago genome provides insight into the evolution of rhizobial symbioses.</title>
        <authorList>
            <person name="Young N.D."/>
            <person name="Debelle F."/>
            <person name="Oldroyd G.E."/>
            <person name="Geurts R."/>
            <person name="Cannon S.B."/>
            <person name="Udvardi M.K."/>
            <person name="Benedito V.A."/>
            <person name="Mayer K.F."/>
            <person name="Gouzy J."/>
            <person name="Schoof H."/>
            <person name="Van de Peer Y."/>
            <person name="Proost S."/>
            <person name="Cook D.R."/>
            <person name="Meyers B.C."/>
            <person name="Spannagl M."/>
            <person name="Cheung F."/>
            <person name="De Mita S."/>
            <person name="Krishnakumar V."/>
            <person name="Gundlach H."/>
            <person name="Zhou S."/>
            <person name="Mudge J."/>
            <person name="Bharti A.K."/>
            <person name="Murray J.D."/>
            <person name="Naoumkina M.A."/>
            <person name="Rosen B."/>
            <person name="Silverstein K.A."/>
            <person name="Tang H."/>
            <person name="Rombauts S."/>
            <person name="Zhao P.X."/>
            <person name="Zhou P."/>
            <person name="Barbe V."/>
            <person name="Bardou P."/>
            <person name="Bechner M."/>
            <person name="Bellec A."/>
            <person name="Berger A."/>
            <person name="Berges H."/>
            <person name="Bidwell S."/>
            <person name="Bisseling T."/>
            <person name="Choisne N."/>
            <person name="Couloux A."/>
            <person name="Denny R."/>
            <person name="Deshpande S."/>
            <person name="Dai X."/>
            <person name="Doyle J.J."/>
            <person name="Dudez A.M."/>
            <person name="Farmer A.D."/>
            <person name="Fouteau S."/>
            <person name="Franken C."/>
            <person name="Gibelin C."/>
            <person name="Gish J."/>
            <person name="Goldstein S."/>
            <person name="Gonzalez A.J."/>
            <person name="Green P.J."/>
            <person name="Hallab A."/>
            <person name="Hartog M."/>
            <person name="Hua A."/>
            <person name="Humphray S.J."/>
            <person name="Jeong D.H."/>
            <person name="Jing Y."/>
            <person name="Jocker A."/>
            <person name="Kenton S.M."/>
            <person name="Kim D.J."/>
            <person name="Klee K."/>
            <person name="Lai H."/>
            <person name="Lang C."/>
            <person name="Lin S."/>
            <person name="Macmil S.L."/>
            <person name="Magdelenat G."/>
            <person name="Matthews L."/>
            <person name="McCorrison J."/>
            <person name="Monaghan E.L."/>
            <person name="Mun J.H."/>
            <person name="Najar F.Z."/>
            <person name="Nicholson C."/>
            <person name="Noirot C."/>
            <person name="O'Bleness M."/>
            <person name="Paule C.R."/>
            <person name="Poulain J."/>
            <person name="Prion F."/>
            <person name="Qin B."/>
            <person name="Qu C."/>
            <person name="Retzel E.F."/>
            <person name="Riddle C."/>
            <person name="Sallet E."/>
            <person name="Samain S."/>
            <person name="Samson N."/>
            <person name="Sanders I."/>
            <person name="Saurat O."/>
            <person name="Scarpelli C."/>
            <person name="Schiex T."/>
            <person name="Segurens B."/>
            <person name="Severin A.J."/>
            <person name="Sherrier D.J."/>
            <person name="Shi R."/>
            <person name="Sims S."/>
            <person name="Singer S.R."/>
            <person name="Sinharoy S."/>
            <person name="Sterck L."/>
            <person name="Viollet A."/>
            <person name="Wang B.B."/>
            <person name="Wang K."/>
            <person name="Wang M."/>
            <person name="Wang X."/>
            <person name="Warfsmann J."/>
            <person name="Weissenbach J."/>
            <person name="White D.D."/>
            <person name="White J.D."/>
            <person name="Wiley G.B."/>
            <person name="Wincker P."/>
            <person name="Xing Y."/>
            <person name="Yang L."/>
            <person name="Yao Z."/>
            <person name="Ying F."/>
            <person name="Zhai J."/>
            <person name="Zhou L."/>
            <person name="Zuber A."/>
            <person name="Denarie J."/>
            <person name="Dixon R.A."/>
            <person name="May G.D."/>
            <person name="Schwartz D.C."/>
            <person name="Rogers J."/>
            <person name="Quetier F."/>
            <person name="Town C.D."/>
            <person name="Roe B.A."/>
        </authorList>
    </citation>
    <scope>NUCLEOTIDE SEQUENCE [LARGE SCALE GENOMIC DNA]</scope>
    <source>
        <strain evidence="2">A17</strain>
        <strain evidence="3 4">cv. Jemalong A17</strain>
    </source>
</reference>
<dbReference type="InterPro" id="IPR006553">
    <property type="entry name" value="Leu-rich_rpt_Cys-con_subtyp"/>
</dbReference>
<proteinExistence type="predicted"/>
<dbReference type="GO" id="GO:0005737">
    <property type="term" value="C:cytoplasm"/>
    <property type="evidence" value="ECO:0000318"/>
    <property type="project" value="GO_Central"/>
</dbReference>
<dbReference type="InterPro" id="IPR032675">
    <property type="entry name" value="LRR_dom_sf"/>
</dbReference>
<dbReference type="Proteomes" id="UP000002051">
    <property type="component" value="Chromosome 6"/>
</dbReference>
<dbReference type="SMART" id="SM00367">
    <property type="entry name" value="LRR_CC"/>
    <property type="match status" value="5"/>
</dbReference>
<name>G7ZYJ5_MEDTR</name>
<dbReference type="Gene3D" id="3.80.10.10">
    <property type="entry name" value="Ribonuclease Inhibitor"/>
    <property type="match status" value="3"/>
</dbReference>
<organism evidence="3">
    <name type="scientific">Medicago truncatula</name>
    <name type="common">Barrel medic</name>
    <name type="synonym">Medicago tribuloides</name>
    <dbReference type="NCBI Taxonomy" id="3880"/>
    <lineage>
        <taxon>Eukaryota</taxon>
        <taxon>Viridiplantae</taxon>
        <taxon>Streptophyta</taxon>
        <taxon>Embryophyta</taxon>
        <taxon>Tracheophyta</taxon>
        <taxon>Spermatophyta</taxon>
        <taxon>Magnoliopsida</taxon>
        <taxon>eudicotyledons</taxon>
        <taxon>Gunneridae</taxon>
        <taxon>Pentapetalae</taxon>
        <taxon>rosids</taxon>
        <taxon>fabids</taxon>
        <taxon>Fabales</taxon>
        <taxon>Fabaceae</taxon>
        <taxon>Papilionoideae</taxon>
        <taxon>50 kb inversion clade</taxon>
        <taxon>NPAAA clade</taxon>
        <taxon>Hologalegina</taxon>
        <taxon>IRL clade</taxon>
        <taxon>Trifolieae</taxon>
        <taxon>Medicago</taxon>
    </lineage>
</organism>
<dbReference type="SUPFAM" id="SSF52047">
    <property type="entry name" value="RNI-like"/>
    <property type="match status" value="1"/>
</dbReference>
<evidence type="ECO:0000313" key="3">
    <source>
        <dbReference type="EnsemblPlants" id="KEH25249"/>
    </source>
</evidence>
<protein>
    <submittedName>
        <fullName evidence="2">RNI superfamily protein, putative</fullName>
    </submittedName>
</protein>